<dbReference type="Pfam" id="PF01050">
    <property type="entry name" value="MannoseP_isomer"/>
    <property type="match status" value="1"/>
</dbReference>
<feature type="domain" description="Mannose-6-phosphate isomerase type II C-terminal" evidence="11">
    <location>
        <begin position="386"/>
        <end position="497"/>
    </location>
</feature>
<evidence type="ECO:0000313" key="14">
    <source>
        <dbReference type="Proteomes" id="UP001493153"/>
    </source>
</evidence>
<proteinExistence type="inferred from homology"/>
<organism evidence="13 14">
    <name type="scientific">Mycetohabitans rhizoxinica</name>
    <dbReference type="NCBI Taxonomy" id="412963"/>
    <lineage>
        <taxon>Bacteria</taxon>
        <taxon>Pseudomonadati</taxon>
        <taxon>Pseudomonadota</taxon>
        <taxon>Betaproteobacteria</taxon>
        <taxon>Burkholderiales</taxon>
        <taxon>Burkholderiaceae</taxon>
        <taxon>Mycetohabitans</taxon>
    </lineage>
</organism>
<feature type="domain" description="Nucleotidyl transferase" evidence="10">
    <location>
        <begin position="22"/>
        <end position="318"/>
    </location>
</feature>
<accession>A0ABZ2PVL2</accession>
<dbReference type="InterPro" id="IPR054566">
    <property type="entry name" value="ManC/GMP-like_b-helix"/>
</dbReference>
<name>A0ABZ2PVL2_9BURK</name>
<evidence type="ECO:0000256" key="7">
    <source>
        <dbReference type="ARBA" id="ARBA00047343"/>
    </source>
</evidence>
<dbReference type="InterPro" id="IPR001538">
    <property type="entry name" value="Man6P_isomerase-2_C"/>
</dbReference>
<comment type="similarity">
    <text evidence="1 8">Belongs to the mannose-6-phosphate isomerase type 2 family.</text>
</comment>
<feature type="region of interest" description="Disordered" evidence="9">
    <location>
        <begin position="554"/>
        <end position="577"/>
    </location>
</feature>
<keyword evidence="13" id="KW-0413">Isomerase</keyword>
<dbReference type="InterPro" id="IPR011051">
    <property type="entry name" value="RmlC_Cupin_sf"/>
</dbReference>
<comment type="catalytic activity">
    <reaction evidence="7">
        <text>alpha-D-mannose 1-phosphate + GTP + H(+) = GDP-alpha-D-mannose + diphosphate</text>
        <dbReference type="Rhea" id="RHEA:15229"/>
        <dbReference type="ChEBI" id="CHEBI:15378"/>
        <dbReference type="ChEBI" id="CHEBI:33019"/>
        <dbReference type="ChEBI" id="CHEBI:37565"/>
        <dbReference type="ChEBI" id="CHEBI:57527"/>
        <dbReference type="ChEBI" id="CHEBI:58409"/>
        <dbReference type="EC" id="2.7.7.13"/>
    </reaction>
</comment>
<dbReference type="RefSeq" id="WP_338911579.1">
    <property type="nucleotide sequence ID" value="NZ_CP062176.1"/>
</dbReference>
<dbReference type="CDD" id="cd02213">
    <property type="entry name" value="cupin_PMI_typeII_C"/>
    <property type="match status" value="1"/>
</dbReference>
<evidence type="ECO:0000313" key="13">
    <source>
        <dbReference type="EMBL" id="WXK39143.1"/>
    </source>
</evidence>
<dbReference type="InterPro" id="IPR051161">
    <property type="entry name" value="Mannose-6P_isomerase_type2"/>
</dbReference>
<dbReference type="InterPro" id="IPR014710">
    <property type="entry name" value="RmlC-like_jellyroll"/>
</dbReference>
<reference evidence="13 14" key="1">
    <citation type="submission" date="2020-09" db="EMBL/GenBank/DDBJ databases">
        <title>Genome sequences of Mycetohabitans spp.</title>
        <authorList>
            <person name="Carter M.E."/>
            <person name="Carpenter S.C.D."/>
            <person name="Bogdanove A.J."/>
        </authorList>
    </citation>
    <scope>NUCLEOTIDE SEQUENCE [LARGE SCALE GENOMIC DNA]</scope>
    <source>
        <strain evidence="13 14">B12</strain>
    </source>
</reference>
<keyword evidence="14" id="KW-1185">Reference proteome</keyword>
<dbReference type="GO" id="GO:0004475">
    <property type="term" value="F:mannose-1-phosphate guanylyltransferase (GTP) activity"/>
    <property type="evidence" value="ECO:0007669"/>
    <property type="project" value="UniProtKB-EC"/>
</dbReference>
<evidence type="ECO:0000256" key="4">
    <source>
        <dbReference type="ARBA" id="ARBA00022695"/>
    </source>
</evidence>
<dbReference type="EMBL" id="CP062176">
    <property type="protein sequence ID" value="WXK39143.1"/>
    <property type="molecule type" value="Genomic_DNA"/>
</dbReference>
<dbReference type="InterPro" id="IPR005835">
    <property type="entry name" value="NTP_transferase_dom"/>
</dbReference>
<dbReference type="NCBIfam" id="TIGR01479">
    <property type="entry name" value="GMP_PMI"/>
    <property type="match status" value="1"/>
</dbReference>
<evidence type="ECO:0000256" key="6">
    <source>
        <dbReference type="ARBA" id="ARBA00023134"/>
    </source>
</evidence>
<dbReference type="CDD" id="cd02509">
    <property type="entry name" value="GDP-M1P_Guanylyltransferase"/>
    <property type="match status" value="1"/>
</dbReference>
<gene>
    <name evidence="13" type="ORF">IHE29_07555</name>
</gene>
<dbReference type="EC" id="2.7.7.13" evidence="2"/>
<keyword evidence="3 13" id="KW-0808">Transferase</keyword>
<dbReference type="SUPFAM" id="SSF53448">
    <property type="entry name" value="Nucleotide-diphospho-sugar transferases"/>
    <property type="match status" value="1"/>
</dbReference>
<evidence type="ECO:0000256" key="8">
    <source>
        <dbReference type="RuleBase" id="RU004190"/>
    </source>
</evidence>
<keyword evidence="6" id="KW-0342">GTP-binding</keyword>
<evidence type="ECO:0000256" key="3">
    <source>
        <dbReference type="ARBA" id="ARBA00022679"/>
    </source>
</evidence>
<evidence type="ECO:0000259" key="12">
    <source>
        <dbReference type="Pfam" id="PF22640"/>
    </source>
</evidence>
<keyword evidence="4 13" id="KW-0548">Nucleotidyltransferase</keyword>
<dbReference type="InterPro" id="IPR049577">
    <property type="entry name" value="GMPP_N"/>
</dbReference>
<evidence type="ECO:0000259" key="11">
    <source>
        <dbReference type="Pfam" id="PF01050"/>
    </source>
</evidence>
<dbReference type="InterPro" id="IPR006375">
    <property type="entry name" value="Man1P_GuaTrfase/Man6P_Isoase"/>
</dbReference>
<keyword evidence="5" id="KW-0547">Nucleotide-binding</keyword>
<dbReference type="PANTHER" id="PTHR46390:SF1">
    <property type="entry name" value="MANNOSE-1-PHOSPHATE GUANYLYLTRANSFERASE"/>
    <property type="match status" value="1"/>
</dbReference>
<evidence type="ECO:0000256" key="5">
    <source>
        <dbReference type="ARBA" id="ARBA00022741"/>
    </source>
</evidence>
<dbReference type="Proteomes" id="UP001493153">
    <property type="component" value="Chromosome"/>
</dbReference>
<dbReference type="Gene3D" id="2.60.120.10">
    <property type="entry name" value="Jelly Rolls"/>
    <property type="match status" value="1"/>
</dbReference>
<evidence type="ECO:0000256" key="1">
    <source>
        <dbReference type="ARBA" id="ARBA00006115"/>
    </source>
</evidence>
<protein>
    <recommendedName>
        <fullName evidence="2">mannose-1-phosphate guanylyltransferase</fullName>
        <ecNumber evidence="2">2.7.7.13</ecNumber>
    </recommendedName>
</protein>
<evidence type="ECO:0000256" key="9">
    <source>
        <dbReference type="SAM" id="MobiDB-lite"/>
    </source>
</evidence>
<feature type="region of interest" description="Disordered" evidence="9">
    <location>
        <begin position="501"/>
        <end position="525"/>
    </location>
</feature>
<sequence length="577" mass="61270">MTGTEPTFTSSVPADAPPHLLPVILAGGSGTRLWPLSREHHPKQLIGLIADESLLTATARRLDGISSATLDNELLLVCGEHHRFMSAAQARASGKSARILLEPVARNTAPALTLAALDAQARHGDPVLVVMPADHAVTDPKAFQDAIALAARYAQAGAIATLGVLPRHAETGYGYIRIGAPVQHANGTLGGHAIERFVEKPHQELARQYLQSGEYWWNSGIFVVRASTWLAAIAALNPLMHAACEAAWRSGAEETGGFFKADATAFDACPSDSIDYAVMERLADPAGPGIQGVVVPLAAGWSDVGSWDAIWEIMPKDAAGNVSRGRVIFEGTEDSFAHSEGRLIACVGLKDVVVIETADAVLVANKHDVQQVKAVVARLKSEQYVEAEDHRKVHRPWGYYDSIDHGERFQVKRIVVEPGKQLSLQMHYHRAEHWTVVRDTARVTCGDRMFLLSENESTFIPLGTVHRLENPGKTPLEIIEVQSGHYLGEDDIVRLDDQYGRASRPAAGTPGASGVPGTSGASGTTPVATAHAMEAADAVGVADAAQAAPATVASRAGEAPSAMAAPRGGVGAWRAGR</sequence>
<feature type="domain" description="MannoseP isomerase/GMP-like beta-helix" evidence="12">
    <location>
        <begin position="326"/>
        <end position="379"/>
    </location>
</feature>
<dbReference type="InterPro" id="IPR029044">
    <property type="entry name" value="Nucleotide-diphossugar_trans"/>
</dbReference>
<dbReference type="PANTHER" id="PTHR46390">
    <property type="entry name" value="MANNOSE-1-PHOSPHATE GUANYLYLTRANSFERASE"/>
    <property type="match status" value="1"/>
</dbReference>
<dbReference type="GO" id="GO:0004476">
    <property type="term" value="F:mannose-6-phosphate isomerase activity"/>
    <property type="evidence" value="ECO:0007669"/>
    <property type="project" value="UniProtKB-EC"/>
</dbReference>
<dbReference type="Pfam" id="PF00483">
    <property type="entry name" value="NTP_transferase"/>
    <property type="match status" value="1"/>
</dbReference>
<dbReference type="Pfam" id="PF22640">
    <property type="entry name" value="ManC_GMP_beta-helix"/>
    <property type="match status" value="1"/>
</dbReference>
<dbReference type="Gene3D" id="3.90.550.10">
    <property type="entry name" value="Spore Coat Polysaccharide Biosynthesis Protein SpsA, Chain A"/>
    <property type="match status" value="1"/>
</dbReference>
<evidence type="ECO:0000256" key="2">
    <source>
        <dbReference type="ARBA" id="ARBA00012387"/>
    </source>
</evidence>
<evidence type="ECO:0000259" key="10">
    <source>
        <dbReference type="Pfam" id="PF00483"/>
    </source>
</evidence>
<dbReference type="SUPFAM" id="SSF51182">
    <property type="entry name" value="RmlC-like cupins"/>
    <property type="match status" value="1"/>
</dbReference>